<dbReference type="InterPro" id="IPR030678">
    <property type="entry name" value="Peptide/Ni-bd"/>
</dbReference>
<dbReference type="PIRSF" id="PIRSF002741">
    <property type="entry name" value="MppA"/>
    <property type="match status" value="1"/>
</dbReference>
<dbReference type="SUPFAM" id="SSF53850">
    <property type="entry name" value="Periplasmic binding protein-like II"/>
    <property type="match status" value="1"/>
</dbReference>
<dbReference type="InterPro" id="IPR000914">
    <property type="entry name" value="SBP_5_dom"/>
</dbReference>
<dbReference type="Gene3D" id="3.40.190.10">
    <property type="entry name" value="Periplasmic binding protein-like II"/>
    <property type="match status" value="1"/>
</dbReference>
<evidence type="ECO:0000259" key="1">
    <source>
        <dbReference type="Pfam" id="PF00496"/>
    </source>
</evidence>
<reference evidence="2" key="1">
    <citation type="journal article" date="2014" name="Int. J. Syst. Evol. Microbiol.">
        <title>Complete genome sequence of Corynebacterium casei LMG S-19264T (=DSM 44701T), isolated from a smear-ripened cheese.</title>
        <authorList>
            <consortium name="US DOE Joint Genome Institute (JGI-PGF)"/>
            <person name="Walter F."/>
            <person name="Albersmeier A."/>
            <person name="Kalinowski J."/>
            <person name="Ruckert C."/>
        </authorList>
    </citation>
    <scope>NUCLEOTIDE SEQUENCE</scope>
    <source>
        <strain evidence="2">VKM Ac-1069</strain>
    </source>
</reference>
<reference evidence="2" key="2">
    <citation type="submission" date="2023-01" db="EMBL/GenBank/DDBJ databases">
        <authorList>
            <person name="Sun Q."/>
            <person name="Evtushenko L."/>
        </authorList>
    </citation>
    <scope>NUCLEOTIDE SEQUENCE</scope>
    <source>
        <strain evidence="2">VKM Ac-1069</strain>
    </source>
</reference>
<feature type="domain" description="Solute-binding protein family 5" evidence="1">
    <location>
        <begin position="83"/>
        <end position="429"/>
    </location>
</feature>
<dbReference type="GO" id="GO:0042597">
    <property type="term" value="C:periplasmic space"/>
    <property type="evidence" value="ECO:0007669"/>
    <property type="project" value="UniProtKB-ARBA"/>
</dbReference>
<evidence type="ECO:0000313" key="3">
    <source>
        <dbReference type="Proteomes" id="UP001143463"/>
    </source>
</evidence>
<dbReference type="Proteomes" id="UP001143463">
    <property type="component" value="Unassembled WGS sequence"/>
</dbReference>
<dbReference type="RefSeq" id="WP_037047314.1">
    <property type="nucleotide sequence ID" value="NZ_BAAAUZ010000049.1"/>
</dbReference>
<keyword evidence="3" id="KW-1185">Reference proteome</keyword>
<proteinExistence type="predicted"/>
<dbReference type="GO" id="GO:0015833">
    <property type="term" value="P:peptide transport"/>
    <property type="evidence" value="ECO:0007669"/>
    <property type="project" value="TreeGrafter"/>
</dbReference>
<protein>
    <submittedName>
        <fullName evidence="2">Peptide ABC transporter permease</fullName>
    </submittedName>
</protein>
<dbReference type="PROSITE" id="PS51257">
    <property type="entry name" value="PROKAR_LIPOPROTEIN"/>
    <property type="match status" value="1"/>
</dbReference>
<dbReference type="AlphaFoldDB" id="A0A9W6L4G8"/>
<dbReference type="PANTHER" id="PTHR30290:SF83">
    <property type="entry name" value="ABC TRANSPORTER SUBSTRATE-BINDING PROTEIN"/>
    <property type="match status" value="1"/>
</dbReference>
<comment type="caution">
    <text evidence="2">The sequence shown here is derived from an EMBL/GenBank/DDBJ whole genome shotgun (WGS) entry which is preliminary data.</text>
</comment>
<dbReference type="GO" id="GO:1904680">
    <property type="term" value="F:peptide transmembrane transporter activity"/>
    <property type="evidence" value="ECO:0007669"/>
    <property type="project" value="TreeGrafter"/>
</dbReference>
<organism evidence="2 3">
    <name type="scientific">Pseudonocardia halophobica</name>
    <dbReference type="NCBI Taxonomy" id="29401"/>
    <lineage>
        <taxon>Bacteria</taxon>
        <taxon>Bacillati</taxon>
        <taxon>Actinomycetota</taxon>
        <taxon>Actinomycetes</taxon>
        <taxon>Pseudonocardiales</taxon>
        <taxon>Pseudonocardiaceae</taxon>
        <taxon>Pseudonocardia</taxon>
    </lineage>
</organism>
<gene>
    <name evidence="2" type="ORF">GCM10017577_38760</name>
</gene>
<sequence>MRAPSSRRLIAGLIAVFALLVTACGGGGAGSGAAAQPDPNAILRYAFVQNVSSFDPHRSSNAWDMVNLRLVYDQLLQEDQNGEIVPMLATGYEFLDGGTVLQLTLRDDVTFHDGTKFDSAAVKANLERAKTLETSAVKGALRAIASIDTPDPTTVRLNLSSPGGNLPALFTERHGSMISPAAFDNPDLDQKPVGSGMFTMTEYVPGQVTRYTKAPNYWDPDAVKVAGVEVYVQTSSPTRLNMLTTGQIDMTYLDPSTQDQAVAAGLHVEPSQSTTIFRMTVNTAKAPFDKLEVRQAMEHAIDRRAIVDGVLFGIGAPTSQLIPPGHWAYDDKVAWDGPDYAYDPEKAKQLLAQAGYPAGADFEMLIPALDDHRAVSEAVIPMLEAVGLRPRTRVIEPATTPATFFGRQEGNAYIGASAPFVDPSTQYESNLTGQFTNPWNTTSPEFTQAWNDSLVGATREERLPAVHRMIEDEKDLRRQFGIYAAQPPSVWTDKVIFPPGYRPAYAPVFRGIAVAAG</sequence>
<dbReference type="InterPro" id="IPR039424">
    <property type="entry name" value="SBP_5"/>
</dbReference>
<dbReference type="GO" id="GO:0043190">
    <property type="term" value="C:ATP-binding cassette (ABC) transporter complex"/>
    <property type="evidence" value="ECO:0007669"/>
    <property type="project" value="InterPro"/>
</dbReference>
<dbReference type="Gene3D" id="3.10.105.10">
    <property type="entry name" value="Dipeptide-binding Protein, Domain 3"/>
    <property type="match status" value="1"/>
</dbReference>
<name>A0A9W6L4G8_9PSEU</name>
<dbReference type="Pfam" id="PF00496">
    <property type="entry name" value="SBP_bac_5"/>
    <property type="match status" value="1"/>
</dbReference>
<dbReference type="Gene3D" id="3.90.76.10">
    <property type="entry name" value="Dipeptide-binding Protein, Domain 1"/>
    <property type="match status" value="1"/>
</dbReference>
<dbReference type="EMBL" id="BSFQ01000016">
    <property type="protein sequence ID" value="GLL12735.1"/>
    <property type="molecule type" value="Genomic_DNA"/>
</dbReference>
<dbReference type="PANTHER" id="PTHR30290">
    <property type="entry name" value="PERIPLASMIC BINDING COMPONENT OF ABC TRANSPORTER"/>
    <property type="match status" value="1"/>
</dbReference>
<accession>A0A9W6L4G8</accession>
<evidence type="ECO:0000313" key="2">
    <source>
        <dbReference type="EMBL" id="GLL12735.1"/>
    </source>
</evidence>